<gene>
    <name evidence="2" type="ORF">ABE41_001660</name>
</gene>
<protein>
    <submittedName>
        <fullName evidence="2">Uncharacterized protein</fullName>
    </submittedName>
</protein>
<evidence type="ECO:0000313" key="3">
    <source>
        <dbReference type="Proteomes" id="UP000077412"/>
    </source>
</evidence>
<dbReference type="STRING" id="255247.ABE41_001660"/>
<evidence type="ECO:0000256" key="1">
    <source>
        <dbReference type="SAM" id="Phobius"/>
    </source>
</evidence>
<keyword evidence="1" id="KW-1133">Transmembrane helix</keyword>
<dbReference type="RefSeq" id="WP_066285855.1">
    <property type="nucleotide sequence ID" value="NZ_CP016761.1"/>
</dbReference>
<feature type="transmembrane region" description="Helical" evidence="1">
    <location>
        <begin position="6"/>
        <end position="25"/>
    </location>
</feature>
<feature type="transmembrane region" description="Helical" evidence="1">
    <location>
        <begin position="37"/>
        <end position="59"/>
    </location>
</feature>
<dbReference type="OrthoDB" id="2455517at2"/>
<keyword evidence="1" id="KW-0812">Transmembrane</keyword>
<name>A0A1B1Z042_9BACL</name>
<dbReference type="Proteomes" id="UP000077412">
    <property type="component" value="Chromosome"/>
</dbReference>
<proteinExistence type="predicted"/>
<organism evidence="2 3">
    <name type="scientific">Fictibacillus arsenicus</name>
    <dbReference type="NCBI Taxonomy" id="255247"/>
    <lineage>
        <taxon>Bacteria</taxon>
        <taxon>Bacillati</taxon>
        <taxon>Bacillota</taxon>
        <taxon>Bacilli</taxon>
        <taxon>Bacillales</taxon>
        <taxon>Fictibacillaceae</taxon>
        <taxon>Fictibacillus</taxon>
    </lineage>
</organism>
<keyword evidence="1" id="KW-0472">Membrane</keyword>
<evidence type="ECO:0000313" key="2">
    <source>
        <dbReference type="EMBL" id="ANX10719.1"/>
    </source>
</evidence>
<reference evidence="2 3" key="1">
    <citation type="submission" date="2016-08" db="EMBL/GenBank/DDBJ databases">
        <title>Complete genome sequence of Fictibacillus arsenicus G25-54, a strain with toxicity to nematodes and a potential arsenic-resistance activity.</title>
        <authorList>
            <person name="Zheng Z."/>
        </authorList>
    </citation>
    <scope>NUCLEOTIDE SEQUENCE [LARGE SCALE GENOMIC DNA]</scope>
    <source>
        <strain evidence="2 3">G25-54</strain>
    </source>
</reference>
<dbReference type="AlphaFoldDB" id="A0A1B1Z042"/>
<sequence>MVLVSLLPILIVILLVAVIGTYAFKSNKKRHRTPKKMKWVVGGYFIITLVAAVLSYTVFPAEKTESKVISKEKTSQHDEAQSKIINSAINGKLPNLDGVFTEKESWNFSFNGKDLKISNKDEQDYYANVFVISKPTDDGVIEAAHYTGKIIIDGVDFTERKGSPHIYVDEYTFRIKAPEHVYVNFTRFSEGFAYDQFTGRQSMFSRSYFSVHGNEFILLKVPKSVRVNGDFNYVNAE</sequence>
<dbReference type="EMBL" id="CP016761">
    <property type="protein sequence ID" value="ANX10719.1"/>
    <property type="molecule type" value="Genomic_DNA"/>
</dbReference>
<accession>A0A1B1Z042</accession>
<keyword evidence="3" id="KW-1185">Reference proteome</keyword>
<dbReference type="KEGG" id="far:ABE41_001660"/>